<organism evidence="1 2">
    <name type="scientific">Ectopseudomonas hydrolytica</name>
    <dbReference type="NCBI Taxonomy" id="2493633"/>
    <lineage>
        <taxon>Bacteria</taxon>
        <taxon>Pseudomonadati</taxon>
        <taxon>Pseudomonadota</taxon>
        <taxon>Gammaproteobacteria</taxon>
        <taxon>Pseudomonadales</taxon>
        <taxon>Pseudomonadaceae</taxon>
        <taxon>Ectopseudomonas</taxon>
    </lineage>
</organism>
<dbReference type="Proteomes" id="UP001054897">
    <property type="component" value="Chromosome"/>
</dbReference>
<evidence type="ECO:0000313" key="1">
    <source>
        <dbReference type="EMBL" id="USR37855.1"/>
    </source>
</evidence>
<reference evidence="1" key="1">
    <citation type="submission" date="2022-06" db="EMBL/GenBank/DDBJ databases">
        <title>Complete genome of Pseudomonas hydrolytica DSWY01T.</title>
        <authorList>
            <person name="Jung J."/>
            <person name="Jeon C.O."/>
        </authorList>
    </citation>
    <scope>NUCLEOTIDE SEQUENCE</scope>
    <source>
        <strain evidence="1">DSWY01</strain>
    </source>
</reference>
<gene>
    <name evidence="1" type="ORF">L1F06_014340</name>
</gene>
<proteinExistence type="predicted"/>
<accession>A0ABY5A211</accession>
<sequence>MINSIKGKPRAGWPETFEVKWDFSPENIYFCDDGADPNDYQLGEYLFGEANLAEIVELLHGHSRRESLWGVSDDKVVRAIMHWSNGGLMTPPLLSVNLGCLVVTGGNNRIAICREDGQPRLPFLYLAADEDRFVKKLKSFSSTINIVSTLKVEN</sequence>
<protein>
    <submittedName>
        <fullName evidence="1">Uncharacterized protein</fullName>
    </submittedName>
</protein>
<dbReference type="GeneID" id="300082170"/>
<keyword evidence="2" id="KW-1185">Reference proteome</keyword>
<name>A0ABY5A211_9GAMM</name>
<dbReference type="RefSeq" id="WP_129482254.1">
    <property type="nucleotide sequence ID" value="NZ_CP099397.1"/>
</dbReference>
<evidence type="ECO:0000313" key="2">
    <source>
        <dbReference type="Proteomes" id="UP001054897"/>
    </source>
</evidence>
<dbReference type="EMBL" id="CP099397">
    <property type="protein sequence ID" value="USR37855.1"/>
    <property type="molecule type" value="Genomic_DNA"/>
</dbReference>